<dbReference type="PANTHER" id="PTHR30572">
    <property type="entry name" value="MEMBRANE COMPONENT OF TRANSPORTER-RELATED"/>
    <property type="match status" value="1"/>
</dbReference>
<evidence type="ECO:0000259" key="9">
    <source>
        <dbReference type="Pfam" id="PF12704"/>
    </source>
</evidence>
<organism evidence="10 11">
    <name type="scientific">Candidatus Sulfotelmatobacter kueseliae</name>
    <dbReference type="NCBI Taxonomy" id="2042962"/>
    <lineage>
        <taxon>Bacteria</taxon>
        <taxon>Pseudomonadati</taxon>
        <taxon>Acidobacteriota</taxon>
        <taxon>Terriglobia</taxon>
        <taxon>Terriglobales</taxon>
        <taxon>Candidatus Korobacteraceae</taxon>
        <taxon>Candidatus Sulfotelmatobacter</taxon>
    </lineage>
</organism>
<evidence type="ECO:0000256" key="1">
    <source>
        <dbReference type="ARBA" id="ARBA00004651"/>
    </source>
</evidence>
<evidence type="ECO:0000313" key="10">
    <source>
        <dbReference type="EMBL" id="SPF31700.1"/>
    </source>
</evidence>
<evidence type="ECO:0000256" key="2">
    <source>
        <dbReference type="ARBA" id="ARBA00022475"/>
    </source>
</evidence>
<dbReference type="Proteomes" id="UP000238701">
    <property type="component" value="Unassembled WGS sequence"/>
</dbReference>
<dbReference type="InterPro" id="IPR025857">
    <property type="entry name" value="MacB_PCD"/>
</dbReference>
<evidence type="ECO:0000256" key="6">
    <source>
        <dbReference type="ARBA" id="ARBA00038076"/>
    </source>
</evidence>
<dbReference type="EMBL" id="OMOD01000002">
    <property type="protein sequence ID" value="SPF31700.1"/>
    <property type="molecule type" value="Genomic_DNA"/>
</dbReference>
<name>A0A2U3JWL4_9BACT</name>
<gene>
    <name evidence="10" type="ORF">SBA1_100118</name>
</gene>
<keyword evidence="5 7" id="KW-0472">Membrane</keyword>
<dbReference type="PANTHER" id="PTHR30572:SF4">
    <property type="entry name" value="ABC TRANSPORTER PERMEASE YTRF"/>
    <property type="match status" value="1"/>
</dbReference>
<protein>
    <submittedName>
        <fullName evidence="10">ABC efflux pump, inner membrane subunit</fullName>
    </submittedName>
</protein>
<keyword evidence="2" id="KW-1003">Cell membrane</keyword>
<feature type="domain" description="MacB-like periplasmic core" evidence="9">
    <location>
        <begin position="17"/>
        <end position="213"/>
    </location>
</feature>
<dbReference type="Pfam" id="PF12704">
    <property type="entry name" value="MacB_PCD"/>
    <property type="match status" value="1"/>
</dbReference>
<proteinExistence type="inferred from homology"/>
<dbReference type="Pfam" id="PF02687">
    <property type="entry name" value="FtsX"/>
    <property type="match status" value="1"/>
</dbReference>
<feature type="domain" description="ABC3 transporter permease C-terminal" evidence="8">
    <location>
        <begin position="246"/>
        <end position="360"/>
    </location>
</feature>
<accession>A0A2U3JWL4</accession>
<evidence type="ECO:0000256" key="7">
    <source>
        <dbReference type="SAM" id="Phobius"/>
    </source>
</evidence>
<evidence type="ECO:0000256" key="5">
    <source>
        <dbReference type="ARBA" id="ARBA00023136"/>
    </source>
</evidence>
<feature type="transmembrane region" description="Helical" evidence="7">
    <location>
        <begin position="332"/>
        <end position="353"/>
    </location>
</feature>
<keyword evidence="4 7" id="KW-1133">Transmembrane helix</keyword>
<comment type="subcellular location">
    <subcellularLocation>
        <location evidence="1">Cell membrane</location>
        <topology evidence="1">Multi-pass membrane protein</topology>
    </subcellularLocation>
</comment>
<dbReference type="InterPro" id="IPR050250">
    <property type="entry name" value="Macrolide_Exporter_MacB"/>
</dbReference>
<evidence type="ECO:0000256" key="3">
    <source>
        <dbReference type="ARBA" id="ARBA00022692"/>
    </source>
</evidence>
<feature type="transmembrane region" description="Helical" evidence="7">
    <location>
        <begin position="242"/>
        <end position="264"/>
    </location>
</feature>
<dbReference type="AlphaFoldDB" id="A0A2U3JWL4"/>
<evidence type="ECO:0000259" key="8">
    <source>
        <dbReference type="Pfam" id="PF02687"/>
    </source>
</evidence>
<keyword evidence="3 7" id="KW-0812">Transmembrane</keyword>
<feature type="transmembrane region" description="Helical" evidence="7">
    <location>
        <begin position="285"/>
        <end position="312"/>
    </location>
</feature>
<sequence length="367" mass="40057">MMNKMVVANLVHRPIRSLISTSAIALEVAMILLVVAVFYGYLNGSKESQIGVGADLMVMPPGSSALIGMSGAPISVKVGDVLRRTPHVAAAVPVIWWFTQKPVEIIYGIDLASYDTLSPKFRYLSGGPFQAAYDVIVDDYYAGMNHKKVGDTIEILNHSFRICGIVPHGKGGRKFLPLTTMQDLVGAEGRASVFYVKLDDPANADLVTKSISEIPGMEKYSVRSMQEYLSMMTPDNLPGFNVAIEIVIGIAVVVGFLVIFQAMYTAVMERTREIGILKSMGASKLYIVNVVLRETMLLAVVGIVAGIILSLVTRRVIMFERPVQRLFWSNLWVLRATLIAIMGALAGALYPAVKAARRDPIDALAYE</sequence>
<comment type="similarity">
    <text evidence="6">Belongs to the ABC-4 integral membrane protein family.</text>
</comment>
<reference evidence="11" key="1">
    <citation type="submission" date="2018-02" db="EMBL/GenBank/DDBJ databases">
        <authorList>
            <person name="Hausmann B."/>
        </authorList>
    </citation>
    <scope>NUCLEOTIDE SEQUENCE [LARGE SCALE GENOMIC DNA]</scope>
    <source>
        <strain evidence="11">Peat soil MAG SbA1</strain>
    </source>
</reference>
<evidence type="ECO:0000256" key="4">
    <source>
        <dbReference type="ARBA" id="ARBA00022989"/>
    </source>
</evidence>
<feature type="transmembrane region" description="Helical" evidence="7">
    <location>
        <begin position="21"/>
        <end position="42"/>
    </location>
</feature>
<evidence type="ECO:0000313" key="11">
    <source>
        <dbReference type="Proteomes" id="UP000238701"/>
    </source>
</evidence>
<dbReference type="GO" id="GO:0022857">
    <property type="term" value="F:transmembrane transporter activity"/>
    <property type="evidence" value="ECO:0007669"/>
    <property type="project" value="TreeGrafter"/>
</dbReference>
<dbReference type="GO" id="GO:0005886">
    <property type="term" value="C:plasma membrane"/>
    <property type="evidence" value="ECO:0007669"/>
    <property type="project" value="UniProtKB-SubCell"/>
</dbReference>
<dbReference type="InterPro" id="IPR003838">
    <property type="entry name" value="ABC3_permease_C"/>
</dbReference>